<reference evidence="1" key="1">
    <citation type="submission" date="2020-04" db="EMBL/GenBank/DDBJ databases">
        <title>A chromosome-scale assembly and high-density genetic map of the yellow drum (Nibea albiflora) genome.</title>
        <authorList>
            <person name="Xu D."/>
            <person name="Zhang W."/>
            <person name="Chen R."/>
            <person name="Tan P."/>
            <person name="Wang L."/>
            <person name="Song H."/>
            <person name="Tian L."/>
            <person name="Zhu Q."/>
            <person name="Wang B."/>
        </authorList>
    </citation>
    <scope>NUCLEOTIDE SEQUENCE</scope>
    <source>
        <strain evidence="1">ZJHYS-2018</strain>
    </source>
</reference>
<protein>
    <submittedName>
        <fullName evidence="1">G-protein coupled receptor 4</fullName>
    </submittedName>
</protein>
<dbReference type="Proteomes" id="UP000805704">
    <property type="component" value="Chromosome 9"/>
</dbReference>
<organism evidence="1 2">
    <name type="scientific">Nibea albiflora</name>
    <name type="common">Yellow drum</name>
    <name type="synonym">Corvina albiflora</name>
    <dbReference type="NCBI Taxonomy" id="240163"/>
    <lineage>
        <taxon>Eukaryota</taxon>
        <taxon>Metazoa</taxon>
        <taxon>Chordata</taxon>
        <taxon>Craniata</taxon>
        <taxon>Vertebrata</taxon>
        <taxon>Euteleostomi</taxon>
        <taxon>Actinopterygii</taxon>
        <taxon>Neopterygii</taxon>
        <taxon>Teleostei</taxon>
        <taxon>Neoteleostei</taxon>
        <taxon>Acanthomorphata</taxon>
        <taxon>Eupercaria</taxon>
        <taxon>Sciaenidae</taxon>
        <taxon>Nibea</taxon>
    </lineage>
</organism>
<name>A0ACB7EEJ8_NIBAL</name>
<accession>A0ACB7EEJ8</accession>
<gene>
    <name evidence="1" type="primary">GPR4.12</name>
    <name evidence="1" type="ORF">GBF38_002559</name>
</gene>
<keyword evidence="2" id="KW-1185">Reference proteome</keyword>
<proteinExistence type="predicted"/>
<evidence type="ECO:0000313" key="1">
    <source>
        <dbReference type="EMBL" id="KAG8000319.1"/>
    </source>
</evidence>
<dbReference type="EMBL" id="CM024797">
    <property type="protein sequence ID" value="KAG8000319.1"/>
    <property type="molecule type" value="Genomic_DNA"/>
</dbReference>
<keyword evidence="1" id="KW-0675">Receptor</keyword>
<comment type="caution">
    <text evidence="1">The sequence shown here is derived from an EMBL/GenBank/DDBJ whole genome shotgun (WGS) entry which is preliminary data.</text>
</comment>
<evidence type="ECO:0000313" key="2">
    <source>
        <dbReference type="Proteomes" id="UP000805704"/>
    </source>
</evidence>
<sequence>MEDLHMNNTSQDYSSDYTNCTYDYNDYNDSEWKFSMYVFTSIVIGLGLPLTLMAIYALYCQVRNGQVAPIYVINLLITDLIQFCCFIVWVTPSEDERIQYAILLIIYNLSLGASVGFMVCVALERLCVHLVLQVFGHCLATVVPLQTNHQDLCGGLCRGLDLSSCLSPHF</sequence>